<comment type="caution">
    <text evidence="8">The sequence shown here is derived from an EMBL/GenBank/DDBJ whole genome shotgun (WGS) entry which is preliminary data.</text>
</comment>
<sequence>MATTTTSTATSIMLTTLLYGNESLVSSSNNNESMISTSQDWKLSPLDWAVVAVYMIISMGFGLWWGCRKARGGKSEDYFLAGKNSPWYLIGLSIFASNISSSTLVGLAGETHAHGIAVFNYEWMAALVLTLVASFMVSGFMKAGVFTVPELLNIMYNGYVRYYYAALTVFLNVVVDMGGTLYAGAMLLQVLLPGWEIWQVMAVLACLVGLYTVTGGLAAVMATDAAQAILLQIGSILITIFAVQKAGGWRAMMAQQPPGYVSLIRPMDDPSVPWTGLLGVFILGLYFFSSNQFMAQRLLSAHSVADGQWGALLAGALKLPVVFIMVVPGLAARVLYPDLHPPDRVYPTLMFDLLPPGVLGLVLAGFLAALMSQLDSTLNSVATLVTMDWVRLMKPSLTHTQLRLVGQGMTVVVMVVAVAWAPQIQRFPSLFQYLQQILSYTVSPVVAVYFIGFFWRGATPAAANLTLLLGTVSGLIMFLLIVVFKYLNIHFLYVPILLVTLSGLVLVISSKAGLGKVKEDRIVLWSWEDVLEETIILKSRPLWQNYRLHSVLLLAATACVVGIYW</sequence>
<feature type="transmembrane region" description="Helical" evidence="7">
    <location>
        <begin position="48"/>
        <end position="66"/>
    </location>
</feature>
<dbReference type="PROSITE" id="PS50283">
    <property type="entry name" value="NA_SOLUT_SYMP_3"/>
    <property type="match status" value="1"/>
</dbReference>
<evidence type="ECO:0008006" key="10">
    <source>
        <dbReference type="Google" id="ProtNLM"/>
    </source>
</evidence>
<dbReference type="PANTHER" id="PTHR11819:SF195">
    <property type="entry name" value="SODIUM_GLUCOSE COTRANSPORTER 4"/>
    <property type="match status" value="1"/>
</dbReference>
<keyword evidence="5 7" id="KW-0472">Membrane</keyword>
<reference evidence="8" key="1">
    <citation type="submission" date="2023-11" db="EMBL/GenBank/DDBJ databases">
        <title>Genome assemblies of two species of porcelain crab, Petrolisthes cinctipes and Petrolisthes manimaculis (Anomura: Porcellanidae).</title>
        <authorList>
            <person name="Angst P."/>
        </authorList>
    </citation>
    <scope>NUCLEOTIDE SEQUENCE</scope>
    <source>
        <strain evidence="8">PB745_02</strain>
        <tissue evidence="8">Gill</tissue>
    </source>
</reference>
<dbReference type="EMBL" id="JAWZYT010000517">
    <property type="protein sequence ID" value="KAK4322473.1"/>
    <property type="molecule type" value="Genomic_DNA"/>
</dbReference>
<evidence type="ECO:0000256" key="1">
    <source>
        <dbReference type="ARBA" id="ARBA00004141"/>
    </source>
</evidence>
<dbReference type="Proteomes" id="UP001292094">
    <property type="component" value="Unassembled WGS sequence"/>
</dbReference>
<keyword evidence="3 7" id="KW-0812">Transmembrane</keyword>
<organism evidence="8 9">
    <name type="scientific">Petrolisthes manimaculis</name>
    <dbReference type="NCBI Taxonomy" id="1843537"/>
    <lineage>
        <taxon>Eukaryota</taxon>
        <taxon>Metazoa</taxon>
        <taxon>Ecdysozoa</taxon>
        <taxon>Arthropoda</taxon>
        <taxon>Crustacea</taxon>
        <taxon>Multicrustacea</taxon>
        <taxon>Malacostraca</taxon>
        <taxon>Eumalacostraca</taxon>
        <taxon>Eucarida</taxon>
        <taxon>Decapoda</taxon>
        <taxon>Pleocyemata</taxon>
        <taxon>Anomura</taxon>
        <taxon>Galatheoidea</taxon>
        <taxon>Porcellanidae</taxon>
        <taxon>Petrolisthes</taxon>
    </lineage>
</organism>
<feature type="transmembrane region" description="Helical" evidence="7">
    <location>
        <begin position="462"/>
        <end position="484"/>
    </location>
</feature>
<dbReference type="InterPro" id="IPR038377">
    <property type="entry name" value="Na/Glc_symporter_sf"/>
</dbReference>
<feature type="transmembrane region" description="Helical" evidence="7">
    <location>
        <begin position="162"/>
        <end position="185"/>
    </location>
</feature>
<dbReference type="Pfam" id="PF00474">
    <property type="entry name" value="SSF"/>
    <property type="match status" value="1"/>
</dbReference>
<protein>
    <recommendedName>
        <fullName evidence="10">Sodium/solute symporter</fullName>
    </recommendedName>
</protein>
<evidence type="ECO:0000256" key="7">
    <source>
        <dbReference type="SAM" id="Phobius"/>
    </source>
</evidence>
<feature type="transmembrane region" description="Helical" evidence="7">
    <location>
        <begin position="433"/>
        <end position="455"/>
    </location>
</feature>
<feature type="transmembrane region" description="Helical" evidence="7">
    <location>
        <begin position="197"/>
        <end position="222"/>
    </location>
</feature>
<evidence type="ECO:0000256" key="2">
    <source>
        <dbReference type="ARBA" id="ARBA00006434"/>
    </source>
</evidence>
<keyword evidence="4 7" id="KW-1133">Transmembrane helix</keyword>
<evidence type="ECO:0000313" key="8">
    <source>
        <dbReference type="EMBL" id="KAK4322473.1"/>
    </source>
</evidence>
<dbReference type="AlphaFoldDB" id="A0AAE1UFF4"/>
<evidence type="ECO:0000313" key="9">
    <source>
        <dbReference type="Proteomes" id="UP001292094"/>
    </source>
</evidence>
<dbReference type="GO" id="GO:0005886">
    <property type="term" value="C:plasma membrane"/>
    <property type="evidence" value="ECO:0007669"/>
    <property type="project" value="TreeGrafter"/>
</dbReference>
<dbReference type="NCBIfam" id="TIGR00813">
    <property type="entry name" value="sss"/>
    <property type="match status" value="1"/>
</dbReference>
<accession>A0AAE1UFF4</accession>
<feature type="transmembrane region" description="Helical" evidence="7">
    <location>
        <begin position="87"/>
        <end position="109"/>
    </location>
</feature>
<feature type="transmembrane region" description="Helical" evidence="7">
    <location>
        <begin position="546"/>
        <end position="564"/>
    </location>
</feature>
<dbReference type="GO" id="GO:0005412">
    <property type="term" value="F:D-glucose:sodium symporter activity"/>
    <property type="evidence" value="ECO:0007669"/>
    <property type="project" value="TreeGrafter"/>
</dbReference>
<name>A0AAE1UFF4_9EUCA</name>
<gene>
    <name evidence="8" type="ORF">Pmani_006813</name>
</gene>
<feature type="transmembrane region" description="Helical" evidence="7">
    <location>
        <begin position="121"/>
        <end position="141"/>
    </location>
</feature>
<dbReference type="InterPro" id="IPR001734">
    <property type="entry name" value="Na/solute_symporter"/>
</dbReference>
<evidence type="ECO:0000256" key="6">
    <source>
        <dbReference type="RuleBase" id="RU362091"/>
    </source>
</evidence>
<dbReference type="PANTHER" id="PTHR11819">
    <property type="entry name" value="SOLUTE CARRIER FAMILY 5"/>
    <property type="match status" value="1"/>
</dbReference>
<feature type="transmembrane region" description="Helical" evidence="7">
    <location>
        <begin position="271"/>
        <end position="288"/>
    </location>
</feature>
<feature type="transmembrane region" description="Helical" evidence="7">
    <location>
        <begin position="309"/>
        <end position="333"/>
    </location>
</feature>
<feature type="transmembrane region" description="Helical" evidence="7">
    <location>
        <begin position="490"/>
        <end position="508"/>
    </location>
</feature>
<comment type="subcellular location">
    <subcellularLocation>
        <location evidence="1">Membrane</location>
        <topology evidence="1">Multi-pass membrane protein</topology>
    </subcellularLocation>
</comment>
<feature type="transmembrane region" description="Helical" evidence="7">
    <location>
        <begin position="229"/>
        <end position="251"/>
    </location>
</feature>
<evidence type="ECO:0000256" key="5">
    <source>
        <dbReference type="ARBA" id="ARBA00023136"/>
    </source>
</evidence>
<evidence type="ECO:0000256" key="4">
    <source>
        <dbReference type="ARBA" id="ARBA00022989"/>
    </source>
</evidence>
<feature type="transmembrane region" description="Helical" evidence="7">
    <location>
        <begin position="353"/>
        <end position="371"/>
    </location>
</feature>
<feature type="transmembrane region" description="Helical" evidence="7">
    <location>
        <begin position="402"/>
        <end position="421"/>
    </location>
</feature>
<keyword evidence="9" id="KW-1185">Reference proteome</keyword>
<evidence type="ECO:0000256" key="3">
    <source>
        <dbReference type="ARBA" id="ARBA00022692"/>
    </source>
</evidence>
<comment type="similarity">
    <text evidence="2 6">Belongs to the sodium:solute symporter (SSF) (TC 2.A.21) family.</text>
</comment>
<proteinExistence type="inferred from homology"/>
<dbReference type="Gene3D" id="1.20.1730.10">
    <property type="entry name" value="Sodium/glucose cotransporter"/>
    <property type="match status" value="1"/>
</dbReference>